<evidence type="ECO:0000313" key="3">
    <source>
        <dbReference type="Proteomes" id="UP000702209"/>
    </source>
</evidence>
<evidence type="ECO:0000256" key="1">
    <source>
        <dbReference type="SAM" id="MobiDB-lite"/>
    </source>
</evidence>
<evidence type="ECO:0000313" key="2">
    <source>
        <dbReference type="EMBL" id="MBF6299510.1"/>
    </source>
</evidence>
<reference evidence="2 3" key="1">
    <citation type="submission" date="2020-10" db="EMBL/GenBank/DDBJ databases">
        <title>Identification of Nocardia species via Next-generation sequencing and recognition of intraspecies genetic diversity.</title>
        <authorList>
            <person name="Li P."/>
            <person name="Li P."/>
            <person name="Lu B."/>
        </authorList>
    </citation>
    <scope>NUCLEOTIDE SEQUENCE [LARGE SCALE GENOMIC DNA]</scope>
    <source>
        <strain evidence="2 3">BJ06-0157</strain>
    </source>
</reference>
<gene>
    <name evidence="2" type="ORF">IU459_18465</name>
</gene>
<dbReference type="EMBL" id="JADLQX010000013">
    <property type="protein sequence ID" value="MBF6299510.1"/>
    <property type="molecule type" value="Genomic_DNA"/>
</dbReference>
<sequence>MSTNTFGQRFRRAARPASAFTKTSKPGTTVYGRIVAAVEEPKLKFGGAPGEVELDEDGQPVMQTVVTLDTGAGPRNLYVSWRMEQAIGLALENAGSEDFEIGATLSVTYTGPDPEYPRARLFTAVYTPAAASKGA</sequence>
<organism evidence="2 3">
    <name type="scientific">Nocardia amamiensis</name>
    <dbReference type="NCBI Taxonomy" id="404578"/>
    <lineage>
        <taxon>Bacteria</taxon>
        <taxon>Bacillati</taxon>
        <taxon>Actinomycetota</taxon>
        <taxon>Actinomycetes</taxon>
        <taxon>Mycobacteriales</taxon>
        <taxon>Nocardiaceae</taxon>
        <taxon>Nocardia</taxon>
    </lineage>
</organism>
<comment type="caution">
    <text evidence="2">The sequence shown here is derived from an EMBL/GenBank/DDBJ whole genome shotgun (WGS) entry which is preliminary data.</text>
</comment>
<keyword evidence="3" id="KW-1185">Reference proteome</keyword>
<feature type="region of interest" description="Disordered" evidence="1">
    <location>
        <begin position="1"/>
        <end position="22"/>
    </location>
</feature>
<evidence type="ECO:0008006" key="4">
    <source>
        <dbReference type="Google" id="ProtNLM"/>
    </source>
</evidence>
<proteinExistence type="predicted"/>
<name>A0ABS0CTQ1_9NOCA</name>
<dbReference type="RefSeq" id="WP_195130789.1">
    <property type="nucleotide sequence ID" value="NZ_JADLQX010000013.1"/>
</dbReference>
<dbReference type="Proteomes" id="UP000702209">
    <property type="component" value="Unassembled WGS sequence"/>
</dbReference>
<accession>A0ABS0CTQ1</accession>
<protein>
    <recommendedName>
        <fullName evidence="4">DUF35 domain-containing protein</fullName>
    </recommendedName>
</protein>